<dbReference type="InterPro" id="IPR014710">
    <property type="entry name" value="RmlC-like_jellyroll"/>
</dbReference>
<gene>
    <name evidence="6" type="ORF">HEB94_009172</name>
</gene>
<dbReference type="InterPro" id="IPR050397">
    <property type="entry name" value="Env_Response_Regulators"/>
</dbReference>
<dbReference type="InterPro" id="IPR036390">
    <property type="entry name" value="WH_DNA-bd_sf"/>
</dbReference>
<comment type="caution">
    <text evidence="6">The sequence shown here is derived from an EMBL/GenBank/DDBJ whole genome shotgun (WGS) entry which is preliminary data.</text>
</comment>
<dbReference type="Gene3D" id="1.10.10.10">
    <property type="entry name" value="Winged helix-like DNA-binding domain superfamily/Winged helix DNA-binding domain"/>
    <property type="match status" value="1"/>
</dbReference>
<dbReference type="PROSITE" id="PS50042">
    <property type="entry name" value="CNMP_BINDING_3"/>
    <property type="match status" value="1"/>
</dbReference>
<dbReference type="EMBL" id="JADBEM010000001">
    <property type="protein sequence ID" value="MBE1612324.1"/>
    <property type="molecule type" value="Genomic_DNA"/>
</dbReference>
<protein>
    <submittedName>
        <fullName evidence="6">CRP-like cAMP-binding protein</fullName>
    </submittedName>
</protein>
<evidence type="ECO:0000313" key="7">
    <source>
        <dbReference type="Proteomes" id="UP000638648"/>
    </source>
</evidence>
<name>A0A927N576_9ACTN</name>
<proteinExistence type="predicted"/>
<dbReference type="CDD" id="cd00038">
    <property type="entry name" value="CAP_ED"/>
    <property type="match status" value="1"/>
</dbReference>
<organism evidence="6 7">
    <name type="scientific">Actinopolymorpha pittospori</name>
    <dbReference type="NCBI Taxonomy" id="648752"/>
    <lineage>
        <taxon>Bacteria</taxon>
        <taxon>Bacillati</taxon>
        <taxon>Actinomycetota</taxon>
        <taxon>Actinomycetes</taxon>
        <taxon>Propionibacteriales</taxon>
        <taxon>Actinopolymorphaceae</taxon>
        <taxon>Actinopolymorpha</taxon>
    </lineage>
</organism>
<sequence length="227" mass="24780">MGTEGDLLSAPRGFRQLVSSTVWAALVQSGVRQIHEPGGRLLVQGDPGRWVVILVAGRVKVIYSEPSGVELLLAVRGPGDLLGEFSRNDDGPRTTTIQAMERCVAYTLADTQFTEFIRRHRLAEPLDRYVMTKVRESAVHTWQVAHRSTAPRLAGLLLNVVAAAGPDHPNPTMVPMSQEELASALGLARSSIAPVLADWKRTGLVRLGRARIFVEDPARMRAEYPAG</sequence>
<dbReference type="RefSeq" id="WP_192755395.1">
    <property type="nucleotide sequence ID" value="NZ_BAABJL010000005.1"/>
</dbReference>
<keyword evidence="3" id="KW-0804">Transcription</keyword>
<keyword evidence="7" id="KW-1185">Reference proteome</keyword>
<keyword evidence="2" id="KW-0238">DNA-binding</keyword>
<dbReference type="InterPro" id="IPR012318">
    <property type="entry name" value="HTH_CRP"/>
</dbReference>
<dbReference type="PANTHER" id="PTHR24567">
    <property type="entry name" value="CRP FAMILY TRANSCRIPTIONAL REGULATORY PROTEIN"/>
    <property type="match status" value="1"/>
</dbReference>
<dbReference type="SMART" id="SM00100">
    <property type="entry name" value="cNMP"/>
    <property type="match status" value="1"/>
</dbReference>
<dbReference type="GO" id="GO:0005829">
    <property type="term" value="C:cytosol"/>
    <property type="evidence" value="ECO:0007669"/>
    <property type="project" value="TreeGrafter"/>
</dbReference>
<dbReference type="PANTHER" id="PTHR24567:SF74">
    <property type="entry name" value="HTH-TYPE TRANSCRIPTIONAL REGULATOR ARCR"/>
    <property type="match status" value="1"/>
</dbReference>
<dbReference type="InterPro" id="IPR000595">
    <property type="entry name" value="cNMP-bd_dom"/>
</dbReference>
<dbReference type="InterPro" id="IPR018490">
    <property type="entry name" value="cNMP-bd_dom_sf"/>
</dbReference>
<dbReference type="AlphaFoldDB" id="A0A927N576"/>
<feature type="domain" description="HTH crp-type" evidence="5">
    <location>
        <begin position="147"/>
        <end position="218"/>
    </location>
</feature>
<dbReference type="Pfam" id="PF00027">
    <property type="entry name" value="cNMP_binding"/>
    <property type="match status" value="1"/>
</dbReference>
<evidence type="ECO:0000259" key="5">
    <source>
        <dbReference type="PROSITE" id="PS51063"/>
    </source>
</evidence>
<dbReference type="InterPro" id="IPR036388">
    <property type="entry name" value="WH-like_DNA-bd_sf"/>
</dbReference>
<dbReference type="SUPFAM" id="SSF51206">
    <property type="entry name" value="cAMP-binding domain-like"/>
    <property type="match status" value="1"/>
</dbReference>
<reference evidence="6" key="1">
    <citation type="submission" date="2020-10" db="EMBL/GenBank/DDBJ databases">
        <title>Sequencing the genomes of 1000 actinobacteria strains.</title>
        <authorList>
            <person name="Klenk H.-P."/>
        </authorList>
    </citation>
    <scope>NUCLEOTIDE SEQUENCE</scope>
    <source>
        <strain evidence="6">DSM 45354</strain>
    </source>
</reference>
<dbReference type="GO" id="GO:0003677">
    <property type="term" value="F:DNA binding"/>
    <property type="evidence" value="ECO:0007669"/>
    <property type="project" value="UniProtKB-KW"/>
</dbReference>
<evidence type="ECO:0000313" key="6">
    <source>
        <dbReference type="EMBL" id="MBE1612324.1"/>
    </source>
</evidence>
<dbReference type="SMART" id="SM00419">
    <property type="entry name" value="HTH_CRP"/>
    <property type="match status" value="1"/>
</dbReference>
<feature type="domain" description="Cyclic nucleotide-binding" evidence="4">
    <location>
        <begin position="35"/>
        <end position="117"/>
    </location>
</feature>
<dbReference type="PROSITE" id="PS51063">
    <property type="entry name" value="HTH_CRP_2"/>
    <property type="match status" value="1"/>
</dbReference>
<dbReference type="SUPFAM" id="SSF46785">
    <property type="entry name" value="Winged helix' DNA-binding domain"/>
    <property type="match status" value="1"/>
</dbReference>
<accession>A0A927N576</accession>
<evidence type="ECO:0000256" key="2">
    <source>
        <dbReference type="ARBA" id="ARBA00023125"/>
    </source>
</evidence>
<evidence type="ECO:0000256" key="3">
    <source>
        <dbReference type="ARBA" id="ARBA00023163"/>
    </source>
</evidence>
<evidence type="ECO:0000256" key="1">
    <source>
        <dbReference type="ARBA" id="ARBA00023015"/>
    </source>
</evidence>
<dbReference type="GO" id="GO:0003700">
    <property type="term" value="F:DNA-binding transcription factor activity"/>
    <property type="evidence" value="ECO:0007669"/>
    <property type="project" value="TreeGrafter"/>
</dbReference>
<keyword evidence="1" id="KW-0805">Transcription regulation</keyword>
<dbReference type="Gene3D" id="2.60.120.10">
    <property type="entry name" value="Jelly Rolls"/>
    <property type="match status" value="1"/>
</dbReference>
<dbReference type="Proteomes" id="UP000638648">
    <property type="component" value="Unassembled WGS sequence"/>
</dbReference>
<evidence type="ECO:0000259" key="4">
    <source>
        <dbReference type="PROSITE" id="PS50042"/>
    </source>
</evidence>
<dbReference type="Pfam" id="PF13545">
    <property type="entry name" value="HTH_Crp_2"/>
    <property type="match status" value="1"/>
</dbReference>